<keyword evidence="6 13" id="KW-0812">Transmembrane</keyword>
<keyword evidence="7 13" id="KW-1133">Transmembrane helix</keyword>
<evidence type="ECO:0000256" key="12">
    <source>
        <dbReference type="PIRNR" id="PIRNR004539"/>
    </source>
</evidence>
<dbReference type="PANTHER" id="PTHR36106">
    <property type="entry name" value="ANAEROBIC C4-DICARBOXYLATE TRANSPORTER DCUB"/>
    <property type="match status" value="1"/>
</dbReference>
<keyword evidence="3 12" id="KW-0813">Transport</keyword>
<dbReference type="InterPro" id="IPR004668">
    <property type="entry name" value="Anaer_Dcu_memb_transpt"/>
</dbReference>
<dbReference type="AlphaFoldDB" id="A0A9D1IHR4"/>
<feature type="transmembrane region" description="Helical" evidence="13">
    <location>
        <begin position="272"/>
        <end position="289"/>
    </location>
</feature>
<comment type="subcellular location">
    <subcellularLocation>
        <location evidence="1 12">Cell inner membrane</location>
        <topology evidence="1 12">Multi-pass membrane protein</topology>
    </subcellularLocation>
</comment>
<evidence type="ECO:0000256" key="11">
    <source>
        <dbReference type="ARBA" id="ARBA00034287"/>
    </source>
</evidence>
<comment type="caution">
    <text evidence="14">The sequence shown here is derived from an EMBL/GenBank/DDBJ whole genome shotgun (WGS) entry which is preliminary data.</text>
</comment>
<evidence type="ECO:0000256" key="5">
    <source>
        <dbReference type="ARBA" id="ARBA00022519"/>
    </source>
</evidence>
<evidence type="ECO:0000256" key="3">
    <source>
        <dbReference type="ARBA" id="ARBA00022448"/>
    </source>
</evidence>
<dbReference type="Pfam" id="PF03605">
    <property type="entry name" value="DcuA_DcuB"/>
    <property type="match status" value="1"/>
</dbReference>
<feature type="transmembrane region" description="Helical" evidence="13">
    <location>
        <begin position="421"/>
        <end position="439"/>
    </location>
</feature>
<evidence type="ECO:0000313" key="14">
    <source>
        <dbReference type="EMBL" id="HIU37278.1"/>
    </source>
</evidence>
<evidence type="ECO:0000256" key="7">
    <source>
        <dbReference type="ARBA" id="ARBA00022989"/>
    </source>
</evidence>
<evidence type="ECO:0000256" key="13">
    <source>
        <dbReference type="SAM" id="Phobius"/>
    </source>
</evidence>
<feature type="transmembrane region" description="Helical" evidence="13">
    <location>
        <begin position="52"/>
        <end position="74"/>
    </location>
</feature>
<dbReference type="PANTHER" id="PTHR36106:SF3">
    <property type="entry name" value="ANAEROBIC C4-DICARBOXYLATE TRANSPORTER DCUB"/>
    <property type="match status" value="1"/>
</dbReference>
<evidence type="ECO:0000256" key="4">
    <source>
        <dbReference type="ARBA" id="ARBA00022475"/>
    </source>
</evidence>
<evidence type="ECO:0000256" key="8">
    <source>
        <dbReference type="ARBA" id="ARBA00023136"/>
    </source>
</evidence>
<accession>A0A9D1IHR4</accession>
<feature type="transmembrane region" description="Helical" evidence="13">
    <location>
        <begin position="94"/>
        <end position="120"/>
    </location>
</feature>
<dbReference type="NCBIfam" id="NF006927">
    <property type="entry name" value="PRK09412.1"/>
    <property type="match status" value="1"/>
</dbReference>
<name>A0A9D1IHR4_9BURK</name>
<keyword evidence="5 12" id="KW-0997">Cell inner membrane</keyword>
<dbReference type="GO" id="GO:0015556">
    <property type="term" value="F:C4-dicarboxylate transmembrane transporter activity"/>
    <property type="evidence" value="ECO:0007669"/>
    <property type="project" value="InterPro"/>
</dbReference>
<gene>
    <name evidence="14" type="ORF">IAC56_03270</name>
</gene>
<comment type="similarity">
    <text evidence="2 12">Belongs to the DcuA/DcuB transporter (TC 2.A.13.1) family.</text>
</comment>
<feature type="transmembrane region" description="Helical" evidence="13">
    <location>
        <begin position="365"/>
        <end position="385"/>
    </location>
</feature>
<reference evidence="14" key="2">
    <citation type="journal article" date="2021" name="PeerJ">
        <title>Extensive microbial diversity within the chicken gut microbiome revealed by metagenomics and culture.</title>
        <authorList>
            <person name="Gilroy R."/>
            <person name="Ravi A."/>
            <person name="Getino M."/>
            <person name="Pursley I."/>
            <person name="Horton D.L."/>
            <person name="Alikhan N.F."/>
            <person name="Baker D."/>
            <person name="Gharbi K."/>
            <person name="Hall N."/>
            <person name="Watson M."/>
            <person name="Adriaenssens E.M."/>
            <person name="Foster-Nyarko E."/>
            <person name="Jarju S."/>
            <person name="Secka A."/>
            <person name="Antonio M."/>
            <person name="Oren A."/>
            <person name="Chaudhuri R.R."/>
            <person name="La Ragione R."/>
            <person name="Hildebrand F."/>
            <person name="Pallen M.J."/>
        </authorList>
    </citation>
    <scope>NUCLEOTIDE SEQUENCE</scope>
    <source>
        <strain evidence="14">7463</strain>
    </source>
</reference>
<comment type="catalytic activity">
    <reaction evidence="9">
        <text>L-aspartate(in) + succinate(out) = L-aspartate(out) + succinate(in)</text>
        <dbReference type="Rhea" id="RHEA:29343"/>
        <dbReference type="ChEBI" id="CHEBI:29991"/>
        <dbReference type="ChEBI" id="CHEBI:30031"/>
    </reaction>
    <physiologicalReaction direction="right-to-left" evidence="9">
        <dbReference type="Rhea" id="RHEA:29345"/>
    </physiologicalReaction>
</comment>
<organism evidence="14 15">
    <name type="scientific">Candidatus Aphodousia faecigallinarum</name>
    <dbReference type="NCBI Taxonomy" id="2840677"/>
    <lineage>
        <taxon>Bacteria</taxon>
        <taxon>Pseudomonadati</taxon>
        <taxon>Pseudomonadota</taxon>
        <taxon>Betaproteobacteria</taxon>
        <taxon>Burkholderiales</taxon>
        <taxon>Sutterellaceae</taxon>
        <taxon>Sutterellaceae incertae sedis</taxon>
        <taxon>Candidatus Aphodousia</taxon>
    </lineage>
</organism>
<feature type="transmembrane region" description="Helical" evidence="13">
    <location>
        <begin position="172"/>
        <end position="193"/>
    </location>
</feature>
<evidence type="ECO:0000256" key="2">
    <source>
        <dbReference type="ARBA" id="ARBA00006413"/>
    </source>
</evidence>
<sequence>MVDLQFWLQLAVVLFCLAVGGRFGGVGLGAAGGFGVSILVLGFGMQPGSPPVSVLLIITAVIACTSVLQGSGGLDYLVGLAEKLLRKWPRAINFVGPVVCSIFVIFVGTAYVAFAVYPVVAEVAASAKIRPERAVSASVICAGIGVMASPMSAAMAAMVGIMSAYGYTLLDILSVSVPTYFIAVLAACLSVNWRGSELEKDPEFIHRVQTGQYTELHVSTADHIYKEPSKGAKIGVLIFAIGILTSITIGSSETLRPSWEIAGKISQLPIPSLIQMVMLATALIIIVVCKVPSDKFASGSVFRSGLIGVVGVFGISWLTGTFFDTHKDVFVHYFSDIASSSPIIFCIVCFCFSTVIFSPTVSTTILMQIGLALGLSPQLLVGIWASCYGDFVIPGGAQIGCTAFDRTGTTRLGSFVFNHSYMRPGLAFVIVGTAAGWFISQVML</sequence>
<evidence type="ECO:0000256" key="1">
    <source>
        <dbReference type="ARBA" id="ARBA00004429"/>
    </source>
</evidence>
<dbReference type="EMBL" id="DVMY01000056">
    <property type="protein sequence ID" value="HIU37278.1"/>
    <property type="molecule type" value="Genomic_DNA"/>
</dbReference>
<feature type="transmembrane region" description="Helical" evidence="13">
    <location>
        <begin position="140"/>
        <end position="166"/>
    </location>
</feature>
<feature type="transmembrane region" description="Helical" evidence="13">
    <location>
        <begin position="339"/>
        <end position="358"/>
    </location>
</feature>
<comment type="catalytic activity">
    <reaction evidence="11">
        <text>fumarate(in) + succinate(out) = fumarate(out) + succinate(in)</text>
        <dbReference type="Rhea" id="RHEA:29323"/>
        <dbReference type="ChEBI" id="CHEBI:29806"/>
        <dbReference type="ChEBI" id="CHEBI:30031"/>
    </reaction>
    <physiologicalReaction direction="right-to-left" evidence="11">
        <dbReference type="Rhea" id="RHEA:29325"/>
    </physiologicalReaction>
</comment>
<evidence type="ECO:0000256" key="9">
    <source>
        <dbReference type="ARBA" id="ARBA00034237"/>
    </source>
</evidence>
<comment type="catalytic activity">
    <reaction evidence="10">
        <text>(S)-malate(in) + succinate(out) = (S)-malate(out) + succinate(in)</text>
        <dbReference type="Rhea" id="RHEA:29327"/>
        <dbReference type="ChEBI" id="CHEBI:15589"/>
        <dbReference type="ChEBI" id="CHEBI:30031"/>
    </reaction>
    <physiologicalReaction direction="right-to-left" evidence="10">
        <dbReference type="Rhea" id="RHEA:29329"/>
    </physiologicalReaction>
</comment>
<dbReference type="NCBIfam" id="TIGR00770">
    <property type="entry name" value="Dcu"/>
    <property type="match status" value="1"/>
</dbReference>
<evidence type="ECO:0000256" key="6">
    <source>
        <dbReference type="ARBA" id="ARBA00022692"/>
    </source>
</evidence>
<keyword evidence="8 12" id="KW-0472">Membrane</keyword>
<comment type="function">
    <text evidence="12">Responsible for the transport of C4-dicarboxylates.</text>
</comment>
<dbReference type="NCBIfam" id="NF009136">
    <property type="entry name" value="PRK12489.1"/>
    <property type="match status" value="1"/>
</dbReference>
<keyword evidence="4 12" id="KW-1003">Cell membrane</keyword>
<dbReference type="Proteomes" id="UP000824083">
    <property type="component" value="Unassembled WGS sequence"/>
</dbReference>
<reference evidence="14" key="1">
    <citation type="submission" date="2020-10" db="EMBL/GenBank/DDBJ databases">
        <authorList>
            <person name="Gilroy R."/>
        </authorList>
    </citation>
    <scope>NUCLEOTIDE SEQUENCE</scope>
    <source>
        <strain evidence="14">7463</strain>
    </source>
</reference>
<dbReference type="PIRSF" id="PIRSF004539">
    <property type="entry name" value="C4-dicrbxl_trns"/>
    <property type="match status" value="1"/>
</dbReference>
<feature type="transmembrane region" description="Helical" evidence="13">
    <location>
        <begin position="301"/>
        <end position="319"/>
    </location>
</feature>
<protein>
    <recommendedName>
        <fullName evidence="12">C4-dicarboxylate transporter</fullName>
    </recommendedName>
</protein>
<evidence type="ECO:0000313" key="15">
    <source>
        <dbReference type="Proteomes" id="UP000824083"/>
    </source>
</evidence>
<feature type="transmembrane region" description="Helical" evidence="13">
    <location>
        <begin position="234"/>
        <end position="252"/>
    </location>
</feature>
<feature type="transmembrane region" description="Helical" evidence="13">
    <location>
        <begin position="28"/>
        <end position="45"/>
    </location>
</feature>
<dbReference type="GO" id="GO:0005886">
    <property type="term" value="C:plasma membrane"/>
    <property type="evidence" value="ECO:0007669"/>
    <property type="project" value="UniProtKB-SubCell"/>
</dbReference>
<evidence type="ECO:0000256" key="10">
    <source>
        <dbReference type="ARBA" id="ARBA00034284"/>
    </source>
</evidence>
<proteinExistence type="inferred from homology"/>